<dbReference type="GO" id="GO:0005737">
    <property type="term" value="C:cytoplasm"/>
    <property type="evidence" value="ECO:0007669"/>
    <property type="project" value="TreeGrafter"/>
</dbReference>
<dbReference type="PANTHER" id="PTHR32379">
    <property type="entry name" value="GUANIDINOACETATE N-METHYLTRANSFERASE"/>
    <property type="match status" value="1"/>
</dbReference>
<dbReference type="Gene3D" id="3.40.50.150">
    <property type="entry name" value="Vaccinia Virus protein VP39"/>
    <property type="match status" value="1"/>
</dbReference>
<dbReference type="RefSeq" id="XP_040758644.1">
    <property type="nucleotide sequence ID" value="XM_040913399.1"/>
</dbReference>
<feature type="region of interest" description="Disordered" evidence="1">
    <location>
        <begin position="371"/>
        <end position="390"/>
    </location>
</feature>
<dbReference type="Proteomes" id="UP000076871">
    <property type="component" value="Unassembled WGS sequence"/>
</dbReference>
<protein>
    <submittedName>
        <fullName evidence="2">Uncharacterized protein</fullName>
    </submittedName>
</protein>
<dbReference type="Pfam" id="PF12796">
    <property type="entry name" value="Ank_2"/>
    <property type="match status" value="1"/>
</dbReference>
<name>A0A165BEV7_9APHY</name>
<dbReference type="SUPFAM" id="SSF53335">
    <property type="entry name" value="S-adenosyl-L-methionine-dependent methyltransferases"/>
    <property type="match status" value="1"/>
</dbReference>
<evidence type="ECO:0000256" key="1">
    <source>
        <dbReference type="SAM" id="MobiDB-lite"/>
    </source>
</evidence>
<accession>A0A165BEV7</accession>
<reference evidence="2 3" key="1">
    <citation type="journal article" date="2016" name="Mol. Biol. Evol.">
        <title>Comparative Genomics of Early-Diverging Mushroom-Forming Fungi Provides Insights into the Origins of Lignocellulose Decay Capabilities.</title>
        <authorList>
            <person name="Nagy L.G."/>
            <person name="Riley R."/>
            <person name="Tritt A."/>
            <person name="Adam C."/>
            <person name="Daum C."/>
            <person name="Floudas D."/>
            <person name="Sun H."/>
            <person name="Yadav J.S."/>
            <person name="Pangilinan J."/>
            <person name="Larsson K.H."/>
            <person name="Matsuura K."/>
            <person name="Barry K."/>
            <person name="Labutti K."/>
            <person name="Kuo R."/>
            <person name="Ohm R.A."/>
            <person name="Bhattacharya S.S."/>
            <person name="Shirouzu T."/>
            <person name="Yoshinaga Y."/>
            <person name="Martin F.M."/>
            <person name="Grigoriev I.V."/>
            <person name="Hibbett D.S."/>
        </authorList>
    </citation>
    <scope>NUCLEOTIDE SEQUENCE [LARGE SCALE GENOMIC DNA]</scope>
    <source>
        <strain evidence="2 3">93-53</strain>
    </source>
</reference>
<dbReference type="PANTHER" id="PTHR32379:SF1">
    <property type="entry name" value="GUANIDINOACETATE N-METHYLTRANSFERASE"/>
    <property type="match status" value="1"/>
</dbReference>
<evidence type="ECO:0000313" key="2">
    <source>
        <dbReference type="EMBL" id="KZT00904.1"/>
    </source>
</evidence>
<dbReference type="CDD" id="cd02440">
    <property type="entry name" value="AdoMet_MTases"/>
    <property type="match status" value="1"/>
</dbReference>
<keyword evidence="3" id="KW-1185">Reference proteome</keyword>
<gene>
    <name evidence="2" type="ORF">LAESUDRAFT_764222</name>
</gene>
<dbReference type="SUPFAM" id="SSF48403">
    <property type="entry name" value="Ankyrin repeat"/>
    <property type="match status" value="1"/>
</dbReference>
<dbReference type="InParanoid" id="A0A165BEV7"/>
<dbReference type="GeneID" id="63830427"/>
<feature type="compositionally biased region" description="Polar residues" evidence="1">
    <location>
        <begin position="373"/>
        <end position="382"/>
    </location>
</feature>
<dbReference type="OrthoDB" id="19014at2759"/>
<dbReference type="InterPro" id="IPR036770">
    <property type="entry name" value="Ankyrin_rpt-contain_sf"/>
</dbReference>
<dbReference type="InterPro" id="IPR002110">
    <property type="entry name" value="Ankyrin_rpt"/>
</dbReference>
<dbReference type="GO" id="GO:0005634">
    <property type="term" value="C:nucleus"/>
    <property type="evidence" value="ECO:0007669"/>
    <property type="project" value="TreeGrafter"/>
</dbReference>
<dbReference type="Gene3D" id="1.25.40.20">
    <property type="entry name" value="Ankyrin repeat-containing domain"/>
    <property type="match status" value="1"/>
</dbReference>
<organism evidence="2 3">
    <name type="scientific">Laetiporus sulphureus 93-53</name>
    <dbReference type="NCBI Taxonomy" id="1314785"/>
    <lineage>
        <taxon>Eukaryota</taxon>
        <taxon>Fungi</taxon>
        <taxon>Dikarya</taxon>
        <taxon>Basidiomycota</taxon>
        <taxon>Agaricomycotina</taxon>
        <taxon>Agaricomycetes</taxon>
        <taxon>Polyporales</taxon>
        <taxon>Laetiporus</taxon>
    </lineage>
</organism>
<dbReference type="InterPro" id="IPR051038">
    <property type="entry name" value="RMT2/GAMT_Mtase"/>
</dbReference>
<proteinExistence type="predicted"/>
<evidence type="ECO:0000313" key="3">
    <source>
        <dbReference type="Proteomes" id="UP000076871"/>
    </source>
</evidence>
<dbReference type="InterPro" id="IPR029063">
    <property type="entry name" value="SAM-dependent_MTases_sf"/>
</dbReference>
<sequence>MDLLESANAPVETLQKLLDAGASLNALDPFGNEAVLHKAAKAGNVRNVAWLLEHGAKWNFGATMPGQLALQNGHKECYDVIFEHAVKEQYERFSKPYKPVQEEEWEVTIDQKRADNKEWVETSKLGMYDKVLLDHGGVGVMMEWERPIMKKTASLLLDGLGKGKRVLNIGFGMGIIDTFFQSYEPSHHTIIEAHPQLLKYMRRTGWYNKPNVRILEGRWQEFLLPAEREKLRGTERLMRMTVTSGEAVLRGVGKFDVVYFDTFQEGYWGGLDFFRCVPGLLLNEQSRFSFFHGHGRHYEFLYRVIAEVAKRQLRDIGLDTEWYKVTVDPKTMFLSVVKRECGDEQKHPHLIPICTPIKKPGLMGEETAKVIDTSETSKTSSEPGAAITPV</sequence>
<dbReference type="STRING" id="1314785.A0A165BEV7"/>
<dbReference type="GO" id="GO:0019702">
    <property type="term" value="F:protein arginine N5-methyltransferase activity"/>
    <property type="evidence" value="ECO:0007669"/>
    <property type="project" value="TreeGrafter"/>
</dbReference>
<dbReference type="EMBL" id="KV427674">
    <property type="protein sequence ID" value="KZT00904.1"/>
    <property type="molecule type" value="Genomic_DNA"/>
</dbReference>
<dbReference type="AlphaFoldDB" id="A0A165BEV7"/>